<dbReference type="AlphaFoldDB" id="A0A937F7K1"/>
<protein>
    <submittedName>
        <fullName evidence="1">Phage tail protein</fullName>
    </submittedName>
</protein>
<dbReference type="RefSeq" id="WP_202243209.1">
    <property type="nucleotide sequence ID" value="NZ_JAESIY010000002.1"/>
</dbReference>
<name>A0A937F7K1_9BACT</name>
<dbReference type="InterPro" id="IPR011747">
    <property type="entry name" value="CHP02241"/>
</dbReference>
<dbReference type="EMBL" id="JAESIY010000002">
    <property type="protein sequence ID" value="MBL3655543.1"/>
    <property type="molecule type" value="Genomic_DNA"/>
</dbReference>
<accession>A0A937F7K1</accession>
<sequence>MALGKVTISDDYPIPVYSYRVTIDGSQTMSFSEVSGLEIDYDYVDYRHGLGFLMGINLIRGQAKPVKVNLKRGVTKHREYLTTWLDKGDKRDVLIELCDEDGTGMVSWQVSRALPFKLDAPAFNADSNSVAIESMELVAHGLTIKHQK</sequence>
<dbReference type="GO" id="GO:0005198">
    <property type="term" value="F:structural molecule activity"/>
    <property type="evidence" value="ECO:0007669"/>
    <property type="project" value="InterPro"/>
</dbReference>
<evidence type="ECO:0000313" key="1">
    <source>
        <dbReference type="EMBL" id="MBL3655543.1"/>
    </source>
</evidence>
<dbReference type="InterPro" id="IPR010667">
    <property type="entry name" value="Phage_T4_Gp19"/>
</dbReference>
<dbReference type="Pfam" id="PF06841">
    <property type="entry name" value="Phage_T4_gp19"/>
    <property type="match status" value="1"/>
</dbReference>
<dbReference type="PANTHER" id="PTHR38009:SF1">
    <property type="entry name" value="CONSERVED HYPOTHETICAL PHAGE TAIL PROTEIN"/>
    <property type="match status" value="1"/>
</dbReference>
<dbReference type="Proteomes" id="UP000659388">
    <property type="component" value="Unassembled WGS sequence"/>
</dbReference>
<dbReference type="NCBIfam" id="TIGR02241">
    <property type="entry name" value="conserved hypothetical phage tail region protein"/>
    <property type="match status" value="1"/>
</dbReference>
<dbReference type="PANTHER" id="PTHR38009">
    <property type="entry name" value="CONSERVED HYPOTHETICAL PHAGE TAIL PROTEIN"/>
    <property type="match status" value="1"/>
</dbReference>
<reference evidence="1" key="1">
    <citation type="submission" date="2021-01" db="EMBL/GenBank/DDBJ databases">
        <title>Fulvivirga kasyanovii gen. nov., sp nov., a novel member of the phylum Bacteroidetes isolated from seawater in a mussel farm.</title>
        <authorList>
            <person name="Zhao L.-H."/>
            <person name="Wang Z.-J."/>
        </authorList>
    </citation>
    <scope>NUCLEOTIDE SEQUENCE</scope>
    <source>
        <strain evidence="1">2943</strain>
    </source>
</reference>
<gene>
    <name evidence="1" type="ORF">JL102_05330</name>
</gene>
<organism evidence="1 2">
    <name type="scientific">Fulvivirga sediminis</name>
    <dbReference type="NCBI Taxonomy" id="2803949"/>
    <lineage>
        <taxon>Bacteria</taxon>
        <taxon>Pseudomonadati</taxon>
        <taxon>Bacteroidota</taxon>
        <taxon>Cytophagia</taxon>
        <taxon>Cytophagales</taxon>
        <taxon>Fulvivirgaceae</taxon>
        <taxon>Fulvivirga</taxon>
    </lineage>
</organism>
<keyword evidence="2" id="KW-1185">Reference proteome</keyword>
<evidence type="ECO:0000313" key="2">
    <source>
        <dbReference type="Proteomes" id="UP000659388"/>
    </source>
</evidence>
<comment type="caution">
    <text evidence="1">The sequence shown here is derived from an EMBL/GenBank/DDBJ whole genome shotgun (WGS) entry which is preliminary data.</text>
</comment>
<proteinExistence type="predicted"/>